<organism evidence="1 2">
    <name type="scientific">Shimwellia blattae (strain ATCC 29907 / DSM 4481 / JCM 1650 / NBRC 105725 / CDC 9005-74)</name>
    <name type="common">Escherichia blattae</name>
    <dbReference type="NCBI Taxonomy" id="630626"/>
    <lineage>
        <taxon>Bacteria</taxon>
        <taxon>Pseudomonadati</taxon>
        <taxon>Pseudomonadota</taxon>
        <taxon>Gammaproteobacteria</taxon>
        <taxon>Enterobacterales</taxon>
        <taxon>Enterobacteriaceae</taxon>
        <taxon>Shimwellia</taxon>
    </lineage>
</organism>
<dbReference type="HOGENOM" id="CLU_1803627_0_0_6"/>
<dbReference type="RefSeq" id="WP_002440811.1">
    <property type="nucleotide sequence ID" value="NC_017910.1"/>
</dbReference>
<dbReference type="OrthoDB" id="6459793at2"/>
<dbReference type="AlphaFoldDB" id="I2B9F1"/>
<gene>
    <name evidence="1" type="ordered locus">EBL_c20640</name>
</gene>
<evidence type="ECO:0000313" key="1">
    <source>
        <dbReference type="EMBL" id="AFJ47155.1"/>
    </source>
</evidence>
<dbReference type="eggNOG" id="ENOG5031SQM">
    <property type="taxonomic scope" value="Bacteria"/>
</dbReference>
<protein>
    <recommendedName>
        <fullName evidence="3">Phage protein</fullName>
    </recommendedName>
</protein>
<proteinExistence type="predicted"/>
<dbReference type="KEGG" id="ebt:EBL_c20640"/>
<name>I2B9F1_SHIBC</name>
<sequence>MYLRNDLTLALFYASGIQEDTGYRVATITAQVCGPEGETVQQSQLQCITDASRKKHYSVGAQSIASGSDPLLVAIECYWRDNPETAIKTLMGEVMEFIASNISQTSTWIGQYGMKVLDNEPLVMRMPEAVLNADGGVTRPAE</sequence>
<dbReference type="PATRIC" id="fig|630626.3.peg.2007"/>
<reference evidence="1 2" key="1">
    <citation type="journal article" date="2012" name="J. Bacteriol.">
        <title>Complete genome sequence of the B12-producing Shimwellia blattae strain DSM 4481, isolated from a cockroach.</title>
        <authorList>
            <person name="Brzuszkiewicz E."/>
            <person name="Waschkowitz T."/>
            <person name="Wiezer A."/>
            <person name="Daniel R."/>
        </authorList>
    </citation>
    <scope>NUCLEOTIDE SEQUENCE [LARGE SCALE GENOMIC DNA]</scope>
    <source>
        <strain evidence="2">ATCC 29907 / DSM 4481 / JCM 1650 / NBRC 105725 / CDC 9005-74</strain>
    </source>
</reference>
<accession>K6VZL4</accession>
<evidence type="ECO:0000313" key="2">
    <source>
        <dbReference type="Proteomes" id="UP000001955"/>
    </source>
</evidence>
<evidence type="ECO:0008006" key="3">
    <source>
        <dbReference type="Google" id="ProtNLM"/>
    </source>
</evidence>
<accession>I2B9F1</accession>
<dbReference type="Proteomes" id="UP000001955">
    <property type="component" value="Chromosome"/>
</dbReference>
<keyword evidence="2" id="KW-1185">Reference proteome</keyword>
<dbReference type="EMBL" id="CP001560">
    <property type="protein sequence ID" value="AFJ47155.1"/>
    <property type="molecule type" value="Genomic_DNA"/>
</dbReference>
<dbReference type="STRING" id="630626.EBL_c20640"/>